<name>A0A7G8AKG9_9CAUD</name>
<dbReference type="Proteomes" id="UP000515915">
    <property type="component" value="Segment"/>
</dbReference>
<sequence>MLDKDNSTKKVKSIAFQLADPTEFKLYHHALTQGVYFSTYIKRLIQRDIEGGGNKPLTIEELREFQRKHGDEMF</sequence>
<keyword evidence="2" id="KW-1185">Reference proteome</keyword>
<organism evidence="1 2">
    <name type="scientific">Bacillus phage 1_ICo-2020</name>
    <dbReference type="NCBI Taxonomy" id="2759272"/>
    <lineage>
        <taxon>Viruses</taxon>
        <taxon>Duplodnaviria</taxon>
        <taxon>Heunggongvirae</taxon>
        <taxon>Uroviricota</taxon>
        <taxon>Caudoviricetes</taxon>
        <taxon>Ehrlichviridae</taxon>
        <taxon>Suttonboningtonvirus</taxon>
        <taxon>Suttonboningtonvirus sv1ICo2020</taxon>
    </lineage>
</organism>
<proteinExistence type="predicted"/>
<protein>
    <submittedName>
        <fullName evidence="1">Uncharacterized protein</fullName>
    </submittedName>
</protein>
<evidence type="ECO:0000313" key="1">
    <source>
        <dbReference type="EMBL" id="QNI20414.1"/>
    </source>
</evidence>
<evidence type="ECO:0000313" key="2">
    <source>
        <dbReference type="Proteomes" id="UP000515915"/>
    </source>
</evidence>
<reference evidence="1 2" key="1">
    <citation type="submission" date="2020-06" db="EMBL/GenBank/DDBJ databases">
        <authorList>
            <person name="Connerton I.F."/>
        </authorList>
    </citation>
    <scope>NUCLEOTIDE SEQUENCE [LARGE SCALE GENOMIC DNA]</scope>
</reference>
<accession>A0A7G8AKG9</accession>
<dbReference type="EMBL" id="MT700412">
    <property type="protein sequence ID" value="QNI20414.1"/>
    <property type="molecule type" value="Genomic_DNA"/>
</dbReference>